<dbReference type="EnsemblPlants" id="OGLUM02G25170.1">
    <property type="protein sequence ID" value="OGLUM02G25170.1"/>
    <property type="gene ID" value="OGLUM02G25170"/>
</dbReference>
<protein>
    <submittedName>
        <fullName evidence="2">Uncharacterized protein</fullName>
    </submittedName>
</protein>
<evidence type="ECO:0000313" key="3">
    <source>
        <dbReference type="Proteomes" id="UP000026961"/>
    </source>
</evidence>
<evidence type="ECO:0000313" key="2">
    <source>
        <dbReference type="EnsemblPlants" id="OGLUM02G25170.1"/>
    </source>
</evidence>
<feature type="region of interest" description="Disordered" evidence="1">
    <location>
        <begin position="1"/>
        <end position="52"/>
    </location>
</feature>
<evidence type="ECO:0000256" key="1">
    <source>
        <dbReference type="SAM" id="MobiDB-lite"/>
    </source>
</evidence>
<dbReference type="HOGENOM" id="CLU_2691866_0_0_1"/>
<reference evidence="2" key="2">
    <citation type="submission" date="2018-05" db="EMBL/GenBank/DDBJ databases">
        <title>OgluRS3 (Oryza glumaepatula Reference Sequence Version 3).</title>
        <authorList>
            <person name="Zhang J."/>
            <person name="Kudrna D."/>
            <person name="Lee S."/>
            <person name="Talag J."/>
            <person name="Welchert J."/>
            <person name="Wing R.A."/>
        </authorList>
    </citation>
    <scope>NUCLEOTIDE SEQUENCE [LARGE SCALE GENOMIC DNA]</scope>
</reference>
<reference evidence="2" key="1">
    <citation type="submission" date="2015-04" db="UniProtKB">
        <authorList>
            <consortium name="EnsemblPlants"/>
        </authorList>
    </citation>
    <scope>IDENTIFICATION</scope>
</reference>
<dbReference type="AlphaFoldDB" id="A0A0D9YV82"/>
<organism evidence="2">
    <name type="scientific">Oryza glumipatula</name>
    <dbReference type="NCBI Taxonomy" id="40148"/>
    <lineage>
        <taxon>Eukaryota</taxon>
        <taxon>Viridiplantae</taxon>
        <taxon>Streptophyta</taxon>
        <taxon>Embryophyta</taxon>
        <taxon>Tracheophyta</taxon>
        <taxon>Spermatophyta</taxon>
        <taxon>Magnoliopsida</taxon>
        <taxon>Liliopsida</taxon>
        <taxon>Poales</taxon>
        <taxon>Poaceae</taxon>
        <taxon>BOP clade</taxon>
        <taxon>Oryzoideae</taxon>
        <taxon>Oryzeae</taxon>
        <taxon>Oryzinae</taxon>
        <taxon>Oryza</taxon>
    </lineage>
</organism>
<proteinExistence type="predicted"/>
<dbReference type="Gramene" id="OGLUM02G25170.1">
    <property type="protein sequence ID" value="OGLUM02G25170.1"/>
    <property type="gene ID" value="OGLUM02G25170"/>
</dbReference>
<name>A0A0D9YV82_9ORYZ</name>
<feature type="compositionally biased region" description="Low complexity" evidence="1">
    <location>
        <begin position="34"/>
        <end position="43"/>
    </location>
</feature>
<dbReference type="Proteomes" id="UP000026961">
    <property type="component" value="Chromosome 2"/>
</dbReference>
<keyword evidence="3" id="KW-1185">Reference proteome</keyword>
<accession>A0A0D9YV82</accession>
<sequence length="77" mass="8197">MVELEDGRSATLDPVTCDDDSGQRQRSSRMVDLAPPALGRSGSAGPGPRPSLTAAAVTTAVVHYSEDDDTFNFETYH</sequence>